<organism evidence="1 2">
    <name type="scientific">Sphaerodactylus townsendi</name>
    <dbReference type="NCBI Taxonomy" id="933632"/>
    <lineage>
        <taxon>Eukaryota</taxon>
        <taxon>Metazoa</taxon>
        <taxon>Chordata</taxon>
        <taxon>Craniata</taxon>
        <taxon>Vertebrata</taxon>
        <taxon>Euteleostomi</taxon>
        <taxon>Lepidosauria</taxon>
        <taxon>Squamata</taxon>
        <taxon>Bifurcata</taxon>
        <taxon>Gekkota</taxon>
        <taxon>Sphaerodactylidae</taxon>
        <taxon>Sphaerodactylus</taxon>
    </lineage>
</organism>
<reference evidence="1" key="1">
    <citation type="submission" date="2021-08" db="EMBL/GenBank/DDBJ databases">
        <title>The first chromosome-level gecko genome reveals the dynamic sex chromosomes of Neotropical dwarf geckos (Sphaerodactylidae: Sphaerodactylus).</title>
        <authorList>
            <person name="Pinto B.J."/>
            <person name="Keating S.E."/>
            <person name="Gamble T."/>
        </authorList>
    </citation>
    <scope>NUCLEOTIDE SEQUENCE</scope>
    <source>
        <strain evidence="1">TG3544</strain>
    </source>
</reference>
<evidence type="ECO:0000313" key="2">
    <source>
        <dbReference type="Proteomes" id="UP000827872"/>
    </source>
</evidence>
<dbReference type="EMBL" id="CM037619">
    <property type="protein sequence ID" value="KAH8007536.1"/>
    <property type="molecule type" value="Genomic_DNA"/>
</dbReference>
<sequence>MEKLMDQICAACGQVQHLQKVLSKKRDPVTHVCFIDELAKAGFNLLTALATVLKRLQLTATPASSSRSALEPLHKKTCDKHKHAEKIHRSHPSSFIPPIIKPLFQSSHGSPS</sequence>
<comment type="caution">
    <text evidence="1">The sequence shown here is derived from an EMBL/GenBank/DDBJ whole genome shotgun (WGS) entry which is preliminary data.</text>
</comment>
<name>A0ACB8FQT4_9SAUR</name>
<evidence type="ECO:0000313" key="1">
    <source>
        <dbReference type="EMBL" id="KAH8007536.1"/>
    </source>
</evidence>
<gene>
    <name evidence="1" type="ORF">K3G42_023782</name>
</gene>
<accession>A0ACB8FQT4</accession>
<protein>
    <submittedName>
        <fullName evidence="1">Uncharacterized protein</fullName>
    </submittedName>
</protein>
<keyword evidence="2" id="KW-1185">Reference proteome</keyword>
<proteinExistence type="predicted"/>
<dbReference type="Proteomes" id="UP000827872">
    <property type="component" value="Linkage Group LG06"/>
</dbReference>